<evidence type="ECO:0000256" key="7">
    <source>
        <dbReference type="SAM" id="MobiDB-lite"/>
    </source>
</evidence>
<evidence type="ECO:0000256" key="1">
    <source>
        <dbReference type="ARBA" id="ARBA00004259"/>
    </source>
</evidence>
<comment type="subcellular location">
    <subcellularLocation>
        <location evidence="1">Nucleus envelope</location>
    </subcellularLocation>
</comment>
<keyword evidence="6" id="KW-0539">Nucleus</keyword>
<dbReference type="AlphaFoldDB" id="V4B1D7"/>
<dbReference type="KEGG" id="lgi:LOTGIDRAFT_237542"/>
<feature type="compositionally biased region" description="Basic residues" evidence="7">
    <location>
        <begin position="197"/>
        <end position="207"/>
    </location>
</feature>
<keyword evidence="5" id="KW-0879">Wnt signaling pathway</keyword>
<dbReference type="RefSeq" id="XP_009045213.1">
    <property type="nucleotide sequence ID" value="XM_009046965.1"/>
</dbReference>
<gene>
    <name evidence="8" type="ORF">LOTGIDRAFT_237542</name>
</gene>
<feature type="compositionally biased region" description="Basic residues" evidence="7">
    <location>
        <begin position="133"/>
        <end position="142"/>
    </location>
</feature>
<reference evidence="8 9" key="1">
    <citation type="journal article" date="2013" name="Nature">
        <title>Insights into bilaterian evolution from three spiralian genomes.</title>
        <authorList>
            <person name="Simakov O."/>
            <person name="Marletaz F."/>
            <person name="Cho S.J."/>
            <person name="Edsinger-Gonzales E."/>
            <person name="Havlak P."/>
            <person name="Hellsten U."/>
            <person name="Kuo D.H."/>
            <person name="Larsson T."/>
            <person name="Lv J."/>
            <person name="Arendt D."/>
            <person name="Savage R."/>
            <person name="Osoegawa K."/>
            <person name="de Jong P."/>
            <person name="Grimwood J."/>
            <person name="Chapman J.A."/>
            <person name="Shapiro H."/>
            <person name="Aerts A."/>
            <person name="Otillar R.P."/>
            <person name="Terry A.Y."/>
            <person name="Boore J.L."/>
            <person name="Grigoriev I.V."/>
            <person name="Lindberg D.R."/>
            <person name="Seaver E.C."/>
            <person name="Weisblat D.A."/>
            <person name="Putnam N.H."/>
            <person name="Rokhsar D.S."/>
        </authorList>
    </citation>
    <scope>NUCLEOTIDE SEQUENCE [LARGE SCALE GENOMIC DNA]</scope>
</reference>
<dbReference type="GO" id="GO:0016055">
    <property type="term" value="P:Wnt signaling pathway"/>
    <property type="evidence" value="ECO:0007669"/>
    <property type="project" value="UniProtKB-KW"/>
</dbReference>
<dbReference type="CTD" id="20250481"/>
<feature type="compositionally biased region" description="Basic and acidic residues" evidence="7">
    <location>
        <begin position="208"/>
        <end position="225"/>
    </location>
</feature>
<dbReference type="PANTHER" id="PTHR14482:SF0">
    <property type="entry name" value="PROTEIN CUSTOS"/>
    <property type="match status" value="1"/>
</dbReference>
<dbReference type="OMA" id="WDCTALA"/>
<keyword evidence="9" id="KW-1185">Reference proteome</keyword>
<feature type="region of interest" description="Disordered" evidence="7">
    <location>
        <begin position="1"/>
        <end position="70"/>
    </location>
</feature>
<dbReference type="InterPro" id="IPR026694">
    <property type="entry name" value="CUSTOS"/>
</dbReference>
<evidence type="ECO:0000256" key="2">
    <source>
        <dbReference type="ARBA" id="ARBA00008632"/>
    </source>
</evidence>
<organism evidence="8 9">
    <name type="scientific">Lottia gigantea</name>
    <name type="common">Giant owl limpet</name>
    <dbReference type="NCBI Taxonomy" id="225164"/>
    <lineage>
        <taxon>Eukaryota</taxon>
        <taxon>Metazoa</taxon>
        <taxon>Spiralia</taxon>
        <taxon>Lophotrochozoa</taxon>
        <taxon>Mollusca</taxon>
        <taxon>Gastropoda</taxon>
        <taxon>Patellogastropoda</taxon>
        <taxon>Lottioidea</taxon>
        <taxon>Lottiidae</taxon>
        <taxon>Lottia</taxon>
    </lineage>
</organism>
<comment type="similarity">
    <text evidence="2">Belongs to the CUSTOS family.</text>
</comment>
<evidence type="ECO:0000256" key="6">
    <source>
        <dbReference type="ARBA" id="ARBA00023242"/>
    </source>
</evidence>
<dbReference type="Pfam" id="PF23999">
    <property type="entry name" value="CUSTOS"/>
    <property type="match status" value="1"/>
</dbReference>
<dbReference type="OrthoDB" id="10053459at2759"/>
<accession>V4B1D7</accession>
<protein>
    <recommendedName>
        <fullName evidence="3">Protein CUSTOS</fullName>
    </recommendedName>
</protein>
<feature type="compositionally biased region" description="Basic residues" evidence="7">
    <location>
        <begin position="226"/>
        <end position="241"/>
    </location>
</feature>
<dbReference type="STRING" id="225164.V4B1D7"/>
<dbReference type="EMBL" id="KB199882">
    <property type="protein sequence ID" value="ESP04128.1"/>
    <property type="molecule type" value="Genomic_DNA"/>
</dbReference>
<evidence type="ECO:0000313" key="9">
    <source>
        <dbReference type="Proteomes" id="UP000030746"/>
    </source>
</evidence>
<dbReference type="GeneID" id="20250481"/>
<evidence type="ECO:0000313" key="8">
    <source>
        <dbReference type="EMBL" id="ESP04128.1"/>
    </source>
</evidence>
<dbReference type="Proteomes" id="UP000030746">
    <property type="component" value="Unassembled WGS sequence"/>
</dbReference>
<name>V4B1D7_LOTGI</name>
<evidence type="ECO:0000256" key="4">
    <source>
        <dbReference type="ARBA" id="ARBA00022473"/>
    </source>
</evidence>
<evidence type="ECO:0000256" key="5">
    <source>
        <dbReference type="ARBA" id="ARBA00022687"/>
    </source>
</evidence>
<dbReference type="GO" id="GO:0005635">
    <property type="term" value="C:nuclear envelope"/>
    <property type="evidence" value="ECO:0007669"/>
    <property type="project" value="UniProtKB-SubCell"/>
</dbReference>
<evidence type="ECO:0000256" key="3">
    <source>
        <dbReference type="ARBA" id="ARBA00013465"/>
    </source>
</evidence>
<dbReference type="HOGENOM" id="CLU_1152848_0_0_1"/>
<proteinExistence type="inferred from homology"/>
<sequence length="241" mass="27622">MLANCEDKSCSSSSDDDEARRLQEAVIGLEHVPKPYPNGSSHSKSDNINFNKKTSKRNNLKTDDTKSNELNTTPEFRFFIAKKLGSYLDSITEFPEDENIKKDAKIPKQDGFRLFSASYGDWLTEDEVEKRSSVKRKKKRKSSSSESGEDERLMEAVIPDDFLKDIVNSVSDHPSSQKDNIDKHGELPSEETDQCKNKKHKKCKHKTKDKEDSSVSHDSQQDLIEKRKHKEKKKKHKSCSE</sequence>
<feature type="region of interest" description="Disordered" evidence="7">
    <location>
        <begin position="127"/>
        <end position="155"/>
    </location>
</feature>
<feature type="region of interest" description="Disordered" evidence="7">
    <location>
        <begin position="167"/>
        <end position="241"/>
    </location>
</feature>
<feature type="compositionally biased region" description="Basic and acidic residues" evidence="7">
    <location>
        <begin position="175"/>
        <end position="187"/>
    </location>
</feature>
<keyword evidence="4" id="KW-0217">Developmental protein</keyword>
<dbReference type="PANTHER" id="PTHR14482">
    <property type="entry name" value="CHROMOSOME 12 ORF 43 HOMOLOG"/>
    <property type="match status" value="1"/>
</dbReference>
<feature type="compositionally biased region" description="Polar residues" evidence="7">
    <location>
        <begin position="38"/>
        <end position="52"/>
    </location>
</feature>